<organism evidence="2 3">
    <name type="scientific">Streptomyces viridosporus (strain ATCC 14672 / DSM 40746 / JCM 4963 / KCTC 9882 / NRRL B-12104 / FH 1290)</name>
    <name type="common">Streptomyces ghanaensis</name>
    <dbReference type="NCBI Taxonomy" id="566461"/>
    <lineage>
        <taxon>Bacteria</taxon>
        <taxon>Bacillati</taxon>
        <taxon>Actinomycetota</taxon>
        <taxon>Actinomycetes</taxon>
        <taxon>Kitasatosporales</taxon>
        <taxon>Streptomycetaceae</taxon>
        <taxon>Streptomyces</taxon>
    </lineage>
</organism>
<accession>D5ZUP2</accession>
<dbReference type="Proteomes" id="UP000003824">
    <property type="component" value="Unassembled WGS sequence"/>
</dbReference>
<evidence type="ECO:0000313" key="3">
    <source>
        <dbReference type="Proteomes" id="UP000003824"/>
    </source>
</evidence>
<sequence length="35" mass="3570">MVPGPAERAAGRDGVRLNRIADMAGHTGVRAPGRG</sequence>
<proteinExistence type="predicted"/>
<name>D5ZUP2_STRV1</name>
<feature type="region of interest" description="Disordered" evidence="1">
    <location>
        <begin position="1"/>
        <end position="35"/>
    </location>
</feature>
<dbReference type="EMBL" id="DS999641">
    <property type="protein sequence ID" value="EFE68720.2"/>
    <property type="molecule type" value="Genomic_DNA"/>
</dbReference>
<evidence type="ECO:0000256" key="1">
    <source>
        <dbReference type="SAM" id="MobiDB-lite"/>
    </source>
</evidence>
<protein>
    <submittedName>
        <fullName evidence="2">Predicted protein</fullName>
    </submittedName>
</protein>
<gene>
    <name evidence="2" type="ORF">SSFG_03964</name>
</gene>
<reference evidence="3" key="1">
    <citation type="submission" date="2008-12" db="EMBL/GenBank/DDBJ databases">
        <title>Annotation of Streptomyces ghanaensis ATCC 14672.</title>
        <authorList>
            <consortium name="The Broad Institute Genome Sequencing Platform"/>
            <consortium name="Broad Institute Microbial Sequencing Center"/>
            <person name="Fischbach M."/>
            <person name="Ward D."/>
            <person name="Young S."/>
            <person name="Kodira C.D."/>
            <person name="Zeng Q."/>
            <person name="Koehrsen M."/>
            <person name="Godfrey P."/>
            <person name="Alvarado L."/>
            <person name="Berlin A.M."/>
            <person name="Borenstein D."/>
            <person name="Chen Z."/>
            <person name="Engels R."/>
            <person name="Freedman E."/>
            <person name="Gellesch M."/>
            <person name="Goldberg J."/>
            <person name="Griggs A."/>
            <person name="Gujja S."/>
            <person name="Heiman D.I."/>
            <person name="Hepburn T.A."/>
            <person name="Howarth C."/>
            <person name="Jen D."/>
            <person name="Larson L."/>
            <person name="Lewis B."/>
            <person name="Mehta T."/>
            <person name="Park D."/>
            <person name="Pearson M."/>
            <person name="Roberts A."/>
            <person name="Saif S."/>
            <person name="Shea T.D."/>
            <person name="Shenoy N."/>
            <person name="Sisk P."/>
            <person name="Stolte C."/>
            <person name="Sykes S.N."/>
            <person name="Walk T."/>
            <person name="White J."/>
            <person name="Yandava C."/>
            <person name="Straight P."/>
            <person name="Clardy J."/>
            <person name="Hung D."/>
            <person name="Kolter R."/>
            <person name="Mekalanos J."/>
            <person name="Walker S."/>
            <person name="Walsh C.T."/>
            <person name="Wieland B.L.C."/>
            <person name="Ilzarbe M."/>
            <person name="Galagan J."/>
            <person name="Nusbaum C."/>
            <person name="Birren B."/>
        </authorList>
    </citation>
    <scope>NUCLEOTIDE SEQUENCE [LARGE SCALE GENOMIC DNA]</scope>
    <source>
        <strain evidence="3">ATCC 14672 / DSM 40746 / JCM 4963 / KCTC 9882 / NRRL B-12104 / FH 1290</strain>
    </source>
</reference>
<dbReference type="AlphaFoldDB" id="D5ZUP2"/>
<evidence type="ECO:0000313" key="2">
    <source>
        <dbReference type="EMBL" id="EFE68720.2"/>
    </source>
</evidence>